<protein>
    <recommendedName>
        <fullName evidence="4">TrbC/VirB2 family protein</fullName>
    </recommendedName>
</protein>
<name>A0A3R9PDQ5_9CREN</name>
<keyword evidence="1" id="KW-0812">Transmembrane</keyword>
<evidence type="ECO:0000313" key="2">
    <source>
        <dbReference type="EMBL" id="RSN70629.1"/>
    </source>
</evidence>
<reference evidence="2 3" key="1">
    <citation type="submission" date="2018-10" db="EMBL/GenBank/DDBJ databases">
        <title>Co-occurring genomic capacity for anaerobic methane metabolism and dissimilatory sulfite reduction discovered in the Korarchaeota.</title>
        <authorList>
            <person name="Mckay L.J."/>
            <person name="Dlakic M."/>
            <person name="Fields M.W."/>
            <person name="Delmont T.O."/>
            <person name="Eren A.M."/>
            <person name="Jay Z.J."/>
            <person name="Klingelsmith K.B."/>
            <person name="Rusch D.B."/>
            <person name="Inskeep W.P."/>
        </authorList>
    </citation>
    <scope>NUCLEOTIDE SEQUENCE [LARGE SCALE GENOMIC DNA]</scope>
    <source>
        <strain evidence="2 3">WS</strain>
    </source>
</reference>
<evidence type="ECO:0008006" key="4">
    <source>
        <dbReference type="Google" id="ProtNLM"/>
    </source>
</evidence>
<proteinExistence type="predicted"/>
<gene>
    <name evidence="2" type="ORF">D9Q81_01080</name>
</gene>
<dbReference type="Proteomes" id="UP000278149">
    <property type="component" value="Unassembled WGS sequence"/>
</dbReference>
<accession>A0A3R9PDQ5</accession>
<feature type="transmembrane region" description="Helical" evidence="1">
    <location>
        <begin position="57"/>
        <end position="76"/>
    </location>
</feature>
<evidence type="ECO:0000313" key="3">
    <source>
        <dbReference type="Proteomes" id="UP000278149"/>
    </source>
</evidence>
<keyword evidence="1" id="KW-1133">Transmembrane helix</keyword>
<evidence type="ECO:0000256" key="1">
    <source>
        <dbReference type="SAM" id="Phobius"/>
    </source>
</evidence>
<dbReference type="EMBL" id="RCOR01000006">
    <property type="protein sequence ID" value="RSN70629.1"/>
    <property type="molecule type" value="Genomic_DNA"/>
</dbReference>
<comment type="caution">
    <text evidence="2">The sequence shown here is derived from an EMBL/GenBank/DDBJ whole genome shotgun (WGS) entry which is preliminary data.</text>
</comment>
<sequence>MKRATVMRKLVPVLLILLIPLVVTEAQNPFSWLEDSIKGLTEAAIELLDVLKSSALMIARALSGTLIALGLVLWGTDIFGYKGKRLIIAGLVMLFIVEII</sequence>
<organism evidence="2 3">
    <name type="scientific">Candidatus Korarchaeum cryptofilum</name>
    <dbReference type="NCBI Taxonomy" id="498846"/>
    <lineage>
        <taxon>Archaea</taxon>
        <taxon>Thermoproteota</taxon>
        <taxon>Candidatus Korarchaeia</taxon>
        <taxon>Candidatus Korarchaeales</taxon>
        <taxon>Candidatus Korarchaeaceae</taxon>
        <taxon>Candidatus Korarchaeum</taxon>
    </lineage>
</organism>
<keyword evidence="1" id="KW-0472">Membrane</keyword>
<dbReference type="AlphaFoldDB" id="A0A3R9PDQ5"/>